<keyword evidence="1" id="KW-0175">Coiled coil</keyword>
<organism evidence="3">
    <name type="scientific">Aphanomyces invadans</name>
    <dbReference type="NCBI Taxonomy" id="157072"/>
    <lineage>
        <taxon>Eukaryota</taxon>
        <taxon>Sar</taxon>
        <taxon>Stramenopiles</taxon>
        <taxon>Oomycota</taxon>
        <taxon>Saprolegniomycetes</taxon>
        <taxon>Saprolegniales</taxon>
        <taxon>Verrucalvaceae</taxon>
        <taxon>Aphanomyces</taxon>
    </lineage>
</organism>
<dbReference type="OrthoDB" id="64909at2759"/>
<name>A0A024TV15_9STRA</name>
<evidence type="ECO:0000256" key="1">
    <source>
        <dbReference type="SAM" id="Coils"/>
    </source>
</evidence>
<evidence type="ECO:0000256" key="2">
    <source>
        <dbReference type="SAM" id="MobiDB-lite"/>
    </source>
</evidence>
<sequence length="155" mass="17840">MHSVLHEVLDDDGECNNQAPSQPMSTWSESAMHRVKEDQLLKQRMTRMRAQMQLTISRLRRQNEELMGALTASKDLSAKREKHLVADHAFKLASKERQITLLKRQLAEATTAIKTAQTKFEREVADLTTQVADLKFENKLMQTAYEKGRETWPTS</sequence>
<evidence type="ECO:0000313" key="3">
    <source>
        <dbReference type="EMBL" id="ETV97873.1"/>
    </source>
</evidence>
<dbReference type="EMBL" id="KI913971">
    <property type="protein sequence ID" value="ETV97873.1"/>
    <property type="molecule type" value="Genomic_DNA"/>
</dbReference>
<accession>A0A024TV15</accession>
<feature type="region of interest" description="Disordered" evidence="2">
    <location>
        <begin position="8"/>
        <end position="31"/>
    </location>
</feature>
<dbReference type="GeneID" id="20086248"/>
<protein>
    <recommendedName>
        <fullName evidence="4">Lebercilin domain-containing protein</fullName>
    </recommendedName>
</protein>
<dbReference type="AlphaFoldDB" id="A0A024TV15"/>
<gene>
    <name evidence="3" type="ORF">H310_09198</name>
</gene>
<dbReference type="RefSeq" id="XP_008873434.1">
    <property type="nucleotide sequence ID" value="XM_008875212.1"/>
</dbReference>
<proteinExistence type="predicted"/>
<feature type="compositionally biased region" description="Polar residues" evidence="2">
    <location>
        <begin position="15"/>
        <end position="29"/>
    </location>
</feature>
<feature type="coiled-coil region" evidence="1">
    <location>
        <begin position="42"/>
        <end position="119"/>
    </location>
</feature>
<reference evidence="3" key="1">
    <citation type="submission" date="2013-12" db="EMBL/GenBank/DDBJ databases">
        <title>The Genome Sequence of Aphanomyces invadans NJM9701.</title>
        <authorList>
            <consortium name="The Broad Institute Genomics Platform"/>
            <person name="Russ C."/>
            <person name="Tyler B."/>
            <person name="van West P."/>
            <person name="Dieguez-Uribeondo J."/>
            <person name="Young S.K."/>
            <person name="Zeng Q."/>
            <person name="Gargeya S."/>
            <person name="Fitzgerald M."/>
            <person name="Abouelleil A."/>
            <person name="Alvarado L."/>
            <person name="Chapman S.B."/>
            <person name="Gainer-Dewar J."/>
            <person name="Goldberg J."/>
            <person name="Griggs A."/>
            <person name="Gujja S."/>
            <person name="Hansen M."/>
            <person name="Howarth C."/>
            <person name="Imamovic A."/>
            <person name="Ireland A."/>
            <person name="Larimer J."/>
            <person name="McCowan C."/>
            <person name="Murphy C."/>
            <person name="Pearson M."/>
            <person name="Poon T.W."/>
            <person name="Priest M."/>
            <person name="Roberts A."/>
            <person name="Saif S."/>
            <person name="Shea T."/>
            <person name="Sykes S."/>
            <person name="Wortman J."/>
            <person name="Nusbaum C."/>
            <person name="Birren B."/>
        </authorList>
    </citation>
    <scope>NUCLEOTIDE SEQUENCE [LARGE SCALE GENOMIC DNA]</scope>
    <source>
        <strain evidence="3">NJM9701</strain>
    </source>
</reference>
<evidence type="ECO:0008006" key="4">
    <source>
        <dbReference type="Google" id="ProtNLM"/>
    </source>
</evidence>
<dbReference type="VEuPathDB" id="FungiDB:H310_09198"/>